<protein>
    <submittedName>
        <fullName evidence="2">Uncharacterized protein</fullName>
    </submittedName>
</protein>
<evidence type="ECO:0000313" key="3">
    <source>
        <dbReference type="Proteomes" id="UP001195769"/>
    </source>
</evidence>
<dbReference type="EMBL" id="JABBWK010000044">
    <property type="protein sequence ID" value="KAG1897663.1"/>
    <property type="molecule type" value="Genomic_DNA"/>
</dbReference>
<evidence type="ECO:0000313" key="2">
    <source>
        <dbReference type="EMBL" id="KAG1897663.1"/>
    </source>
</evidence>
<keyword evidence="3" id="KW-1185">Reference proteome</keyword>
<reference evidence="2" key="1">
    <citation type="journal article" date="2020" name="New Phytol.">
        <title>Comparative genomics reveals dynamic genome evolution in host specialist ectomycorrhizal fungi.</title>
        <authorList>
            <person name="Lofgren L.A."/>
            <person name="Nguyen N.H."/>
            <person name="Vilgalys R."/>
            <person name="Ruytinx J."/>
            <person name="Liao H.L."/>
            <person name="Branco S."/>
            <person name="Kuo A."/>
            <person name="LaButti K."/>
            <person name="Lipzen A."/>
            <person name="Andreopoulos W."/>
            <person name="Pangilinan J."/>
            <person name="Riley R."/>
            <person name="Hundley H."/>
            <person name="Na H."/>
            <person name="Barry K."/>
            <person name="Grigoriev I.V."/>
            <person name="Stajich J.E."/>
            <person name="Kennedy P.G."/>
        </authorList>
    </citation>
    <scope>NUCLEOTIDE SEQUENCE</scope>
    <source>
        <strain evidence="2">FC203</strain>
    </source>
</reference>
<dbReference type="Proteomes" id="UP001195769">
    <property type="component" value="Unassembled WGS sequence"/>
</dbReference>
<dbReference type="RefSeq" id="XP_041223239.1">
    <property type="nucleotide sequence ID" value="XM_041362329.1"/>
</dbReference>
<comment type="caution">
    <text evidence="2">The sequence shown here is derived from an EMBL/GenBank/DDBJ whole genome shotgun (WGS) entry which is preliminary data.</text>
</comment>
<gene>
    <name evidence="2" type="ORF">F5891DRAFT_1046925</name>
</gene>
<organism evidence="2 3">
    <name type="scientific">Suillus fuscotomentosus</name>
    <dbReference type="NCBI Taxonomy" id="1912939"/>
    <lineage>
        <taxon>Eukaryota</taxon>
        <taxon>Fungi</taxon>
        <taxon>Dikarya</taxon>
        <taxon>Basidiomycota</taxon>
        <taxon>Agaricomycotina</taxon>
        <taxon>Agaricomycetes</taxon>
        <taxon>Agaricomycetidae</taxon>
        <taxon>Boletales</taxon>
        <taxon>Suillineae</taxon>
        <taxon>Suillaceae</taxon>
        <taxon>Suillus</taxon>
    </lineage>
</organism>
<dbReference type="GeneID" id="64656627"/>
<feature type="compositionally biased region" description="Basic and acidic residues" evidence="1">
    <location>
        <begin position="1"/>
        <end position="12"/>
    </location>
</feature>
<proteinExistence type="predicted"/>
<name>A0AAD4E3L7_9AGAM</name>
<feature type="region of interest" description="Disordered" evidence="1">
    <location>
        <begin position="1"/>
        <end position="41"/>
    </location>
</feature>
<sequence>MVNGDLKRAREDQDPDDEQIPTHRTKIPKQIDQPSSSVGISSAVEKDTELADPCSKALCPALPDAHGDTINSLLDLTSLCSQDDISARFDSISSALLSQYYLSVIHGSSQTDYEILELEFYLQKSGYHEDPFTHGSTEQERSGQWYFHRAPKRSNSSQANLVATVAGGYRGGTRKGLDLTFGGPVCTPTSSSAESCTTLGILRGGALLRTIRRFHDQKVISGPSLLVDEILRACNASNISELVSVKWQGDIAALSAPSQPRSVYMYLRKRPASSLAASPVFRSPRIGLDLSNPETKTSPTHPRVVFVGKLYRYFTYPELLVANGRPQTFVGLYVALVEGKKYEPGSLKFRNELSKLTGIKDTTVAKYSSDYQLGFEKGKLANFVGAIGKGASASASAYLKMMGMLAKVLYEAP</sequence>
<accession>A0AAD4E3L7</accession>
<dbReference type="AlphaFoldDB" id="A0AAD4E3L7"/>
<evidence type="ECO:0000256" key="1">
    <source>
        <dbReference type="SAM" id="MobiDB-lite"/>
    </source>
</evidence>